<keyword evidence="2" id="KW-0812">Transmembrane</keyword>
<organism evidence="3">
    <name type="scientific">bioreactor metagenome</name>
    <dbReference type="NCBI Taxonomy" id="1076179"/>
    <lineage>
        <taxon>unclassified sequences</taxon>
        <taxon>metagenomes</taxon>
        <taxon>ecological metagenomes</taxon>
    </lineage>
</organism>
<reference evidence="3" key="1">
    <citation type="submission" date="2019-08" db="EMBL/GenBank/DDBJ databases">
        <authorList>
            <person name="Kucharzyk K."/>
            <person name="Murdoch R.W."/>
            <person name="Higgins S."/>
            <person name="Loffler F."/>
        </authorList>
    </citation>
    <scope>NUCLEOTIDE SEQUENCE</scope>
</reference>
<keyword evidence="2" id="KW-0472">Membrane</keyword>
<keyword evidence="2" id="KW-1133">Transmembrane helix</keyword>
<gene>
    <name evidence="3" type="ORF">SDC9_165960</name>
</gene>
<feature type="region of interest" description="Disordered" evidence="1">
    <location>
        <begin position="9"/>
        <end position="75"/>
    </location>
</feature>
<accession>A0A645FY88</accession>
<evidence type="ECO:0000313" key="3">
    <source>
        <dbReference type="EMBL" id="MPN18600.1"/>
    </source>
</evidence>
<comment type="caution">
    <text evidence="3">The sequence shown here is derived from an EMBL/GenBank/DDBJ whole genome shotgun (WGS) entry which is preliminary data.</text>
</comment>
<sequence length="110" mass="11444">MDAKAALLLLRGQSGGHRHPAAPNASPSAGAALPAPQGAETTAADDWLTTQQEPDKPQAESLSEGEAAQNAGENSKKRFESSWIWAFVGGALCLGGAAWMLILRPKHRGS</sequence>
<dbReference type="AlphaFoldDB" id="A0A645FY88"/>
<evidence type="ECO:0000256" key="1">
    <source>
        <dbReference type="SAM" id="MobiDB-lite"/>
    </source>
</evidence>
<dbReference type="EMBL" id="VSSQ01065968">
    <property type="protein sequence ID" value="MPN18600.1"/>
    <property type="molecule type" value="Genomic_DNA"/>
</dbReference>
<name>A0A645FY88_9ZZZZ</name>
<evidence type="ECO:0000256" key="2">
    <source>
        <dbReference type="SAM" id="Phobius"/>
    </source>
</evidence>
<proteinExistence type="predicted"/>
<feature type="compositionally biased region" description="Low complexity" evidence="1">
    <location>
        <begin position="21"/>
        <end position="39"/>
    </location>
</feature>
<feature type="transmembrane region" description="Helical" evidence="2">
    <location>
        <begin position="83"/>
        <end position="103"/>
    </location>
</feature>
<protein>
    <submittedName>
        <fullName evidence="3">Uncharacterized protein</fullName>
    </submittedName>
</protein>